<dbReference type="InParanoid" id="A0A0M8K7M7"/>
<reference evidence="3" key="1">
    <citation type="submission" date="2015-08" db="EMBL/GenBank/DDBJ databases">
        <title>Draft Genome Sequence of a Heterotrophic Facultative Anaerobic Bacterium Ardenticatena maritima Strain 110S.</title>
        <authorList>
            <person name="Kawaichi S."/>
            <person name="Yoshida T."/>
            <person name="Sako Y."/>
            <person name="Nakamura R."/>
        </authorList>
    </citation>
    <scope>NUCLEOTIDE SEQUENCE [LARGE SCALE GENOMIC DNA]</scope>
    <source>
        <strain evidence="3">110S</strain>
    </source>
</reference>
<feature type="transmembrane region" description="Helical" evidence="1">
    <location>
        <begin position="71"/>
        <end position="90"/>
    </location>
</feature>
<dbReference type="AlphaFoldDB" id="A0A0M8K7M7"/>
<keyword evidence="3" id="KW-1185">Reference proteome</keyword>
<feature type="transmembrane region" description="Helical" evidence="1">
    <location>
        <begin position="44"/>
        <end position="65"/>
    </location>
</feature>
<proteinExistence type="predicted"/>
<name>A0A0M8K7M7_9CHLR</name>
<sequence length="133" mass="14835">MTNALVELHDVMRWLVLLALLVAGGQSLKKWRENAAWVKEDQKLPLIATILLDVQVLLGIIIWVLEGRWSGQNIFFAYIHPVIMLAALAFAHMMMSRSRKLRGGARHRTVALGLLGALVIVILGVPYTAWPGM</sequence>
<dbReference type="RefSeq" id="WP_054491912.1">
    <property type="nucleotide sequence ID" value="NZ_BBZA01000023.1"/>
</dbReference>
<dbReference type="Proteomes" id="UP000037784">
    <property type="component" value="Unassembled WGS sequence"/>
</dbReference>
<evidence type="ECO:0000256" key="1">
    <source>
        <dbReference type="SAM" id="Phobius"/>
    </source>
</evidence>
<dbReference type="EMBL" id="BBZA01000023">
    <property type="protein sequence ID" value="GAP61986.1"/>
    <property type="molecule type" value="Genomic_DNA"/>
</dbReference>
<accession>A0A0M8K7M7</accession>
<feature type="transmembrane region" description="Helical" evidence="1">
    <location>
        <begin position="110"/>
        <end position="130"/>
    </location>
</feature>
<keyword evidence="1" id="KW-0472">Membrane</keyword>
<keyword evidence="1" id="KW-1133">Transmembrane helix</keyword>
<keyword evidence="1" id="KW-0812">Transmembrane</keyword>
<evidence type="ECO:0000313" key="2">
    <source>
        <dbReference type="EMBL" id="GAP61986.1"/>
    </source>
</evidence>
<protein>
    <recommendedName>
        <fullName evidence="4">Cytochrome b561 domain-containing protein</fullName>
    </recommendedName>
</protein>
<evidence type="ECO:0000313" key="3">
    <source>
        <dbReference type="Proteomes" id="UP000037784"/>
    </source>
</evidence>
<feature type="transmembrane region" description="Helical" evidence="1">
    <location>
        <begin position="12"/>
        <end position="32"/>
    </location>
</feature>
<comment type="caution">
    <text evidence="2">The sequence shown here is derived from an EMBL/GenBank/DDBJ whole genome shotgun (WGS) entry which is preliminary data.</text>
</comment>
<gene>
    <name evidence="2" type="ORF">ARMA_0409</name>
</gene>
<evidence type="ECO:0008006" key="4">
    <source>
        <dbReference type="Google" id="ProtNLM"/>
    </source>
</evidence>
<organism evidence="2 3">
    <name type="scientific">Ardenticatena maritima</name>
    <dbReference type="NCBI Taxonomy" id="872965"/>
    <lineage>
        <taxon>Bacteria</taxon>
        <taxon>Bacillati</taxon>
        <taxon>Chloroflexota</taxon>
        <taxon>Ardenticatenia</taxon>
        <taxon>Ardenticatenales</taxon>
        <taxon>Ardenticatenaceae</taxon>
        <taxon>Ardenticatena</taxon>
    </lineage>
</organism>